<dbReference type="InterPro" id="IPR039470">
    <property type="entry name" value="Nuc_deoxyri_tr2"/>
</dbReference>
<evidence type="ECO:0000313" key="2">
    <source>
        <dbReference type="EMBL" id="PSN60409.1"/>
    </source>
</evidence>
<dbReference type="Proteomes" id="UP000240883">
    <property type="component" value="Unassembled WGS sequence"/>
</dbReference>
<name>A0A2T2N4U1_CORCC</name>
<dbReference type="InterPro" id="IPR011009">
    <property type="entry name" value="Kinase-like_dom_sf"/>
</dbReference>
<proteinExistence type="predicted"/>
<organism evidence="2 3">
    <name type="scientific">Corynespora cassiicola Philippines</name>
    <dbReference type="NCBI Taxonomy" id="1448308"/>
    <lineage>
        <taxon>Eukaryota</taxon>
        <taxon>Fungi</taxon>
        <taxon>Dikarya</taxon>
        <taxon>Ascomycota</taxon>
        <taxon>Pezizomycotina</taxon>
        <taxon>Dothideomycetes</taxon>
        <taxon>Pleosporomycetidae</taxon>
        <taxon>Pleosporales</taxon>
        <taxon>Corynesporascaceae</taxon>
        <taxon>Corynespora</taxon>
    </lineage>
</organism>
<sequence length="391" mass="42890">MFHLGAELTEHGDLQPDNIFVNFEQGDMRFSDVQLGDLGGCYPVDSKWVTFGTLVGAPMWSSPKVTCWKVSNFHTTTTTSASHQFTLRGIASALRSRIPRTTKSAIAAQERPNDTTGHICQSPHTTTTMASEPTPIPVVTVELARQTNSISNCSDPRTKDQILASQCAICIAASRCQRCIKSEKGATNLDDVTPDILHQIPPTPANLPAQHPDFAPCMPPTTPTYRKFSVFLAGSIEMGRAVQWQPELTARLRHLPITVCNPRRGAWDDSITPSASDAGFHSQVTWELSALENADVVCFFFDECTLSPVSLLELGLHARGGRAVVCCGDRYWKSGNVHITCKRYGVPLVKHFDELPELVEGMLKQKGMVLDEAGDLVGENVKEHVKVYEGD</sequence>
<dbReference type="OrthoDB" id="2893324at2759"/>
<protein>
    <recommendedName>
        <fullName evidence="1">Protein kinase domain-containing protein</fullName>
    </recommendedName>
</protein>
<feature type="domain" description="Protein kinase" evidence="1">
    <location>
        <begin position="1"/>
        <end position="214"/>
    </location>
</feature>
<accession>A0A2T2N4U1</accession>
<evidence type="ECO:0000259" key="1">
    <source>
        <dbReference type="PROSITE" id="PS50011"/>
    </source>
</evidence>
<dbReference type="Gene3D" id="3.40.50.450">
    <property type="match status" value="1"/>
</dbReference>
<dbReference type="EMBL" id="KZ678149">
    <property type="protein sequence ID" value="PSN60409.1"/>
    <property type="molecule type" value="Genomic_DNA"/>
</dbReference>
<dbReference type="Pfam" id="PF15891">
    <property type="entry name" value="Nuc_deoxyri_tr2"/>
    <property type="match status" value="1"/>
</dbReference>
<dbReference type="PROSITE" id="PS50011">
    <property type="entry name" value="PROTEIN_KINASE_DOM"/>
    <property type="match status" value="1"/>
</dbReference>
<dbReference type="AlphaFoldDB" id="A0A2T2N4U1"/>
<dbReference type="GO" id="GO:0005524">
    <property type="term" value="F:ATP binding"/>
    <property type="evidence" value="ECO:0007669"/>
    <property type="project" value="InterPro"/>
</dbReference>
<dbReference type="SUPFAM" id="SSF56112">
    <property type="entry name" value="Protein kinase-like (PK-like)"/>
    <property type="match status" value="1"/>
</dbReference>
<reference evidence="2 3" key="1">
    <citation type="journal article" date="2018" name="Front. Microbiol.">
        <title>Genome-Wide Analysis of Corynespora cassiicola Leaf Fall Disease Putative Effectors.</title>
        <authorList>
            <person name="Lopez D."/>
            <person name="Ribeiro S."/>
            <person name="Label P."/>
            <person name="Fumanal B."/>
            <person name="Venisse J.S."/>
            <person name="Kohler A."/>
            <person name="de Oliveira R.R."/>
            <person name="Labutti K."/>
            <person name="Lipzen A."/>
            <person name="Lail K."/>
            <person name="Bauer D."/>
            <person name="Ohm R.A."/>
            <person name="Barry K.W."/>
            <person name="Spatafora J."/>
            <person name="Grigoriev I.V."/>
            <person name="Martin F.M."/>
            <person name="Pujade-Renaud V."/>
        </authorList>
    </citation>
    <scope>NUCLEOTIDE SEQUENCE [LARGE SCALE GENOMIC DNA]</scope>
    <source>
        <strain evidence="2 3">Philippines</strain>
    </source>
</reference>
<gene>
    <name evidence="2" type="ORF">BS50DRAFT_681626</name>
</gene>
<keyword evidence="3" id="KW-1185">Reference proteome</keyword>
<evidence type="ECO:0000313" key="3">
    <source>
        <dbReference type="Proteomes" id="UP000240883"/>
    </source>
</evidence>
<dbReference type="InterPro" id="IPR000719">
    <property type="entry name" value="Prot_kinase_dom"/>
</dbReference>
<dbReference type="GO" id="GO:0004672">
    <property type="term" value="F:protein kinase activity"/>
    <property type="evidence" value="ECO:0007669"/>
    <property type="project" value="InterPro"/>
</dbReference>